<sequence>LLDLPAELRMRVYECALTAPDNAIRIYYSFHSNRHPHNLGLSLLRTCRQIHQEAHDVLYQANTVLVHADCYRSASPAIGSLQLPPYALARLRSVFVVLDTSISVDFDYTQTDFRPFQGMVRLQRLRMAVVER</sequence>
<protein>
    <recommendedName>
        <fullName evidence="3">F-box domain-containing protein</fullName>
    </recommendedName>
</protein>
<dbReference type="PANTHER" id="PTHR42085">
    <property type="entry name" value="F-BOX DOMAIN-CONTAINING PROTEIN"/>
    <property type="match status" value="1"/>
</dbReference>
<organism evidence="1 2">
    <name type="scientific">Aplosporella prunicola CBS 121167</name>
    <dbReference type="NCBI Taxonomy" id="1176127"/>
    <lineage>
        <taxon>Eukaryota</taxon>
        <taxon>Fungi</taxon>
        <taxon>Dikarya</taxon>
        <taxon>Ascomycota</taxon>
        <taxon>Pezizomycotina</taxon>
        <taxon>Dothideomycetes</taxon>
        <taxon>Dothideomycetes incertae sedis</taxon>
        <taxon>Botryosphaeriales</taxon>
        <taxon>Aplosporellaceae</taxon>
        <taxon>Aplosporella</taxon>
    </lineage>
</organism>
<evidence type="ECO:0008006" key="3">
    <source>
        <dbReference type="Google" id="ProtNLM"/>
    </source>
</evidence>
<evidence type="ECO:0000313" key="1">
    <source>
        <dbReference type="EMBL" id="KAF2139191.1"/>
    </source>
</evidence>
<dbReference type="PANTHER" id="PTHR42085:SF2">
    <property type="entry name" value="F-BOX DOMAIN-CONTAINING PROTEIN"/>
    <property type="match status" value="1"/>
</dbReference>
<dbReference type="EMBL" id="ML995494">
    <property type="protein sequence ID" value="KAF2139191.1"/>
    <property type="molecule type" value="Genomic_DNA"/>
</dbReference>
<keyword evidence="2" id="KW-1185">Reference proteome</keyword>
<dbReference type="GeneID" id="54293528"/>
<evidence type="ECO:0000313" key="2">
    <source>
        <dbReference type="Proteomes" id="UP000799438"/>
    </source>
</evidence>
<reference evidence="1" key="1">
    <citation type="journal article" date="2020" name="Stud. Mycol.">
        <title>101 Dothideomycetes genomes: a test case for predicting lifestyles and emergence of pathogens.</title>
        <authorList>
            <person name="Haridas S."/>
            <person name="Albert R."/>
            <person name="Binder M."/>
            <person name="Bloem J."/>
            <person name="Labutti K."/>
            <person name="Salamov A."/>
            <person name="Andreopoulos B."/>
            <person name="Baker S."/>
            <person name="Barry K."/>
            <person name="Bills G."/>
            <person name="Bluhm B."/>
            <person name="Cannon C."/>
            <person name="Castanera R."/>
            <person name="Culley D."/>
            <person name="Daum C."/>
            <person name="Ezra D."/>
            <person name="Gonzalez J."/>
            <person name="Henrissat B."/>
            <person name="Kuo A."/>
            <person name="Liang C."/>
            <person name="Lipzen A."/>
            <person name="Lutzoni F."/>
            <person name="Magnuson J."/>
            <person name="Mondo S."/>
            <person name="Nolan M."/>
            <person name="Ohm R."/>
            <person name="Pangilinan J."/>
            <person name="Park H.-J."/>
            <person name="Ramirez L."/>
            <person name="Alfaro M."/>
            <person name="Sun H."/>
            <person name="Tritt A."/>
            <person name="Yoshinaga Y."/>
            <person name="Zwiers L.-H."/>
            <person name="Turgeon B."/>
            <person name="Goodwin S."/>
            <person name="Spatafora J."/>
            <person name="Crous P."/>
            <person name="Grigoriev I."/>
        </authorList>
    </citation>
    <scope>NUCLEOTIDE SEQUENCE</scope>
    <source>
        <strain evidence="1">CBS 121167</strain>
    </source>
</reference>
<name>A0A6A6B9N0_9PEZI</name>
<proteinExistence type="predicted"/>
<dbReference type="InterPro" id="IPR038883">
    <property type="entry name" value="AN11006-like"/>
</dbReference>
<accession>A0A6A6B9N0</accession>
<dbReference type="AlphaFoldDB" id="A0A6A6B9N0"/>
<feature type="non-terminal residue" evidence="1">
    <location>
        <position position="1"/>
    </location>
</feature>
<gene>
    <name evidence="1" type="ORF">K452DRAFT_200644</name>
</gene>
<dbReference type="RefSeq" id="XP_033394904.1">
    <property type="nucleotide sequence ID" value="XM_033536032.1"/>
</dbReference>
<feature type="non-terminal residue" evidence="1">
    <location>
        <position position="132"/>
    </location>
</feature>
<dbReference type="Proteomes" id="UP000799438">
    <property type="component" value="Unassembled WGS sequence"/>
</dbReference>
<dbReference type="OrthoDB" id="5314997at2759"/>